<comment type="caution">
    <text evidence="1">The sequence shown here is derived from an EMBL/GenBank/DDBJ whole genome shotgun (WGS) entry which is preliminary data.</text>
</comment>
<evidence type="ECO:0000313" key="2">
    <source>
        <dbReference type="Proteomes" id="UP000294576"/>
    </source>
</evidence>
<dbReference type="AlphaFoldDB" id="A0A4R3Q284"/>
<reference evidence="1 2" key="1">
    <citation type="submission" date="2019-03" db="EMBL/GenBank/DDBJ databases">
        <title>Genomic Encyclopedia of Type Strains, Phase IV (KMG-V): Genome sequencing to study the core and pangenomes of soil and plant-associated prokaryotes.</title>
        <authorList>
            <person name="Whitman W."/>
        </authorList>
    </citation>
    <scope>NUCLEOTIDE SEQUENCE [LARGE SCALE GENOMIC DNA]</scope>
    <source>
        <strain evidence="1 2">Hc14</strain>
    </source>
</reference>
<dbReference type="PROSITE" id="PS51257">
    <property type="entry name" value="PROKAR_LIPOPROTEIN"/>
    <property type="match status" value="1"/>
</dbReference>
<dbReference type="Gene3D" id="3.40.50.720">
    <property type="entry name" value="NAD(P)-binding Rossmann-like Domain"/>
    <property type="match status" value="1"/>
</dbReference>
<organism evidence="1 2">
    <name type="scientific">Rhizobium sullae</name>
    <name type="common">Rhizobium hedysari</name>
    <dbReference type="NCBI Taxonomy" id="50338"/>
    <lineage>
        <taxon>Bacteria</taxon>
        <taxon>Pseudomonadati</taxon>
        <taxon>Pseudomonadota</taxon>
        <taxon>Alphaproteobacteria</taxon>
        <taxon>Hyphomicrobiales</taxon>
        <taxon>Rhizobiaceae</taxon>
        <taxon>Rhizobium/Agrobacterium group</taxon>
        <taxon>Rhizobium</taxon>
    </lineage>
</organism>
<protein>
    <recommendedName>
        <fullName evidence="3">Short subunit dehydrogenase</fullName>
    </recommendedName>
</protein>
<accession>A0A4R3Q284</accession>
<evidence type="ECO:0008006" key="3">
    <source>
        <dbReference type="Google" id="ProtNLM"/>
    </source>
</evidence>
<name>A0A4R3Q284_RHISU</name>
<dbReference type="Proteomes" id="UP000294576">
    <property type="component" value="Unassembled WGS sequence"/>
</dbReference>
<dbReference type="InterPro" id="IPR036291">
    <property type="entry name" value="NAD(P)-bd_dom_sf"/>
</dbReference>
<dbReference type="EMBL" id="SMBH01000009">
    <property type="protein sequence ID" value="TCU14407.1"/>
    <property type="molecule type" value="Genomic_DNA"/>
</dbReference>
<proteinExistence type="predicted"/>
<gene>
    <name evidence="1" type="ORF">EV132_109130</name>
</gene>
<dbReference type="SUPFAM" id="SSF51735">
    <property type="entry name" value="NAD(P)-binding Rossmann-fold domains"/>
    <property type="match status" value="1"/>
</dbReference>
<sequence length="41" mass="4302">MSKQVIIITGASSGFGALTACALAREGHTAKAPIRAFRSRR</sequence>
<evidence type="ECO:0000313" key="1">
    <source>
        <dbReference type="EMBL" id="TCU14407.1"/>
    </source>
</evidence>